<dbReference type="Proteomes" id="UP000887580">
    <property type="component" value="Unplaced"/>
</dbReference>
<evidence type="ECO:0000313" key="2">
    <source>
        <dbReference type="WBParaSite" id="PS1159_v2.g20674.t1"/>
    </source>
</evidence>
<dbReference type="WBParaSite" id="PS1159_v2.g20674.t1">
    <property type="protein sequence ID" value="PS1159_v2.g20674.t1"/>
    <property type="gene ID" value="PS1159_v2.g20674"/>
</dbReference>
<organism evidence="1 2">
    <name type="scientific">Panagrolaimus sp. PS1159</name>
    <dbReference type="NCBI Taxonomy" id="55785"/>
    <lineage>
        <taxon>Eukaryota</taxon>
        <taxon>Metazoa</taxon>
        <taxon>Ecdysozoa</taxon>
        <taxon>Nematoda</taxon>
        <taxon>Chromadorea</taxon>
        <taxon>Rhabditida</taxon>
        <taxon>Tylenchina</taxon>
        <taxon>Panagrolaimomorpha</taxon>
        <taxon>Panagrolaimoidea</taxon>
        <taxon>Panagrolaimidae</taxon>
        <taxon>Panagrolaimus</taxon>
    </lineage>
</organism>
<accession>A0AC35FTX1</accession>
<evidence type="ECO:0000313" key="1">
    <source>
        <dbReference type="Proteomes" id="UP000887580"/>
    </source>
</evidence>
<name>A0AC35FTX1_9BILA</name>
<protein>
    <submittedName>
        <fullName evidence="2">N-acetyltransferase domain-containing protein</fullName>
    </submittedName>
</protein>
<proteinExistence type="predicted"/>
<reference evidence="2" key="1">
    <citation type="submission" date="2022-11" db="UniProtKB">
        <authorList>
            <consortium name="WormBaseParasite"/>
        </authorList>
    </citation>
    <scope>IDENTIFICATION</scope>
</reference>
<sequence>MDALFKDLIKLSLEDPCFTYLIRTKTSNEIAAIRMTAILTRPSESEAAPEYLSWKSNAIAKLLGELESKAWILHPEAKKLASWIILSVHEKFARQGLARKLLEYNLNEIKEVGCEGIITEATAFKSQQLFTKLGYQNIYQILHENFKDNDKQQIFKCMDETDRAILFYKSLNFIHIKNHIQRNSYRIKKIQSNT</sequence>